<dbReference type="InterPro" id="IPR033749">
    <property type="entry name" value="Polyprenyl_synt_CS"/>
</dbReference>
<dbReference type="AlphaFoldDB" id="A0A7V1LM29"/>
<evidence type="ECO:0000256" key="3">
    <source>
        <dbReference type="ARBA" id="ARBA00022679"/>
    </source>
</evidence>
<dbReference type="SUPFAM" id="SSF48576">
    <property type="entry name" value="Terpenoid synthases"/>
    <property type="match status" value="1"/>
</dbReference>
<dbReference type="Pfam" id="PF00348">
    <property type="entry name" value="polyprenyl_synt"/>
    <property type="match status" value="1"/>
</dbReference>
<evidence type="ECO:0000256" key="7">
    <source>
        <dbReference type="RuleBase" id="RU004466"/>
    </source>
</evidence>
<dbReference type="GO" id="GO:0004659">
    <property type="term" value="F:prenyltransferase activity"/>
    <property type="evidence" value="ECO:0007669"/>
    <property type="project" value="InterPro"/>
</dbReference>
<dbReference type="PANTHER" id="PTHR43281">
    <property type="entry name" value="FARNESYL DIPHOSPHATE SYNTHASE"/>
    <property type="match status" value="1"/>
</dbReference>
<name>A0A7V1LM29_CALAY</name>
<evidence type="ECO:0000256" key="1">
    <source>
        <dbReference type="ARBA" id="ARBA00001946"/>
    </source>
</evidence>
<dbReference type="GO" id="GO:0016114">
    <property type="term" value="P:terpenoid biosynthetic process"/>
    <property type="evidence" value="ECO:0007669"/>
    <property type="project" value="UniProtKB-ARBA"/>
</dbReference>
<dbReference type="PANTHER" id="PTHR43281:SF1">
    <property type="entry name" value="FARNESYL DIPHOSPHATE SYNTHASE"/>
    <property type="match status" value="1"/>
</dbReference>
<protein>
    <submittedName>
        <fullName evidence="8">Polyprenyl synthetase family protein</fullName>
    </submittedName>
</protein>
<dbReference type="SFLD" id="SFLDG01017">
    <property type="entry name" value="Polyprenyl_Transferase_Like"/>
    <property type="match status" value="1"/>
</dbReference>
<dbReference type="PROSITE" id="PS00444">
    <property type="entry name" value="POLYPRENYL_SYNTHASE_2"/>
    <property type="match status" value="1"/>
</dbReference>
<proteinExistence type="inferred from homology"/>
<keyword evidence="6" id="KW-0414">Isoprene biosynthesis</keyword>
<dbReference type="CDD" id="cd00685">
    <property type="entry name" value="Trans_IPPS_HT"/>
    <property type="match status" value="1"/>
</dbReference>
<evidence type="ECO:0000256" key="6">
    <source>
        <dbReference type="ARBA" id="ARBA00023229"/>
    </source>
</evidence>
<dbReference type="FunFam" id="1.10.600.10:FF:000001">
    <property type="entry name" value="Geranylgeranyl diphosphate synthase"/>
    <property type="match status" value="1"/>
</dbReference>
<dbReference type="GO" id="GO:0046872">
    <property type="term" value="F:metal ion binding"/>
    <property type="evidence" value="ECO:0007669"/>
    <property type="project" value="UniProtKB-KW"/>
</dbReference>
<keyword evidence="4" id="KW-0479">Metal-binding</keyword>
<dbReference type="SFLD" id="SFLDS00005">
    <property type="entry name" value="Isoprenoid_Synthase_Type_I"/>
    <property type="match status" value="1"/>
</dbReference>
<comment type="similarity">
    <text evidence="2 7">Belongs to the FPP/GGPP synthase family.</text>
</comment>
<dbReference type="PROSITE" id="PS00723">
    <property type="entry name" value="POLYPRENYL_SYNTHASE_1"/>
    <property type="match status" value="1"/>
</dbReference>
<dbReference type="EMBL" id="DRLD01000205">
    <property type="protein sequence ID" value="HED10503.1"/>
    <property type="molecule type" value="Genomic_DNA"/>
</dbReference>
<sequence length="290" mass="31611">MEKKINSFLQDIKNVVDAEVEKALRHDVTLTDGLYKSAEYSAGGGKRVRAVFTILVGNLFGVAPEKLYKTASAVEMIHAASLIMDDLPYMDDSQLRRGKPANHVVFGQDVALCASIALLSQALVMVQDDESLTIEQRHGAASVLTRAFGFDGLAAGQFVDLKLKTKNVDYSIIEFINAKKTAALFTAAGKAAAMVGGANEEQMKAIETYSENIGFAFQIIDDLLDASGNKNVVGKDLSHDKMNFVMLVGEEQAYKDAEKHTQKALEALNIFGDKSAELRALSDFLLKRVR</sequence>
<evidence type="ECO:0000313" key="8">
    <source>
        <dbReference type="EMBL" id="HED10503.1"/>
    </source>
</evidence>
<gene>
    <name evidence="8" type="ORF">ENJ10_07425</name>
</gene>
<evidence type="ECO:0000256" key="5">
    <source>
        <dbReference type="ARBA" id="ARBA00022842"/>
    </source>
</evidence>
<keyword evidence="5" id="KW-0460">Magnesium</keyword>
<comment type="cofactor">
    <cofactor evidence="1">
        <name>Mg(2+)</name>
        <dbReference type="ChEBI" id="CHEBI:18420"/>
    </cofactor>
</comment>
<accession>A0A7V1LM29</accession>
<organism evidence="8">
    <name type="scientific">Caldithrix abyssi</name>
    <dbReference type="NCBI Taxonomy" id="187145"/>
    <lineage>
        <taxon>Bacteria</taxon>
        <taxon>Pseudomonadati</taxon>
        <taxon>Calditrichota</taxon>
        <taxon>Calditrichia</taxon>
        <taxon>Calditrichales</taxon>
        <taxon>Calditrichaceae</taxon>
        <taxon>Caldithrix</taxon>
    </lineage>
</organism>
<reference evidence="8" key="1">
    <citation type="journal article" date="2020" name="mSystems">
        <title>Genome- and Community-Level Interaction Insights into Carbon Utilization and Element Cycling Functions of Hydrothermarchaeota in Hydrothermal Sediment.</title>
        <authorList>
            <person name="Zhou Z."/>
            <person name="Liu Y."/>
            <person name="Xu W."/>
            <person name="Pan J."/>
            <person name="Luo Z.H."/>
            <person name="Li M."/>
        </authorList>
    </citation>
    <scope>NUCLEOTIDE SEQUENCE [LARGE SCALE GENOMIC DNA]</scope>
    <source>
        <strain evidence="8">HyVt-456</strain>
    </source>
</reference>
<dbReference type="InterPro" id="IPR008949">
    <property type="entry name" value="Isoprenoid_synthase_dom_sf"/>
</dbReference>
<keyword evidence="3 7" id="KW-0808">Transferase</keyword>
<evidence type="ECO:0000256" key="2">
    <source>
        <dbReference type="ARBA" id="ARBA00006706"/>
    </source>
</evidence>
<dbReference type="InterPro" id="IPR000092">
    <property type="entry name" value="Polyprenyl_synt"/>
</dbReference>
<comment type="caution">
    <text evidence="8">The sequence shown here is derived from an EMBL/GenBank/DDBJ whole genome shotgun (WGS) entry which is preliminary data.</text>
</comment>
<dbReference type="Proteomes" id="UP000886005">
    <property type="component" value="Unassembled WGS sequence"/>
</dbReference>
<dbReference type="Gene3D" id="1.10.600.10">
    <property type="entry name" value="Farnesyl Diphosphate Synthase"/>
    <property type="match status" value="1"/>
</dbReference>
<evidence type="ECO:0000256" key="4">
    <source>
        <dbReference type="ARBA" id="ARBA00022723"/>
    </source>
</evidence>